<dbReference type="VEuPathDB" id="FungiDB:P170DRAFT_245696"/>
<dbReference type="RefSeq" id="XP_024700822.1">
    <property type="nucleotide sequence ID" value="XM_024842983.1"/>
</dbReference>
<dbReference type="EMBL" id="MSFO01000007">
    <property type="protein sequence ID" value="PLB45520.1"/>
    <property type="molecule type" value="Genomic_DNA"/>
</dbReference>
<evidence type="ECO:0000313" key="2">
    <source>
        <dbReference type="Proteomes" id="UP000234275"/>
    </source>
</evidence>
<reference evidence="1 2" key="1">
    <citation type="submission" date="2016-12" db="EMBL/GenBank/DDBJ databases">
        <title>The genomes of Aspergillus section Nigri reveals drivers in fungal speciation.</title>
        <authorList>
            <consortium name="DOE Joint Genome Institute"/>
            <person name="Vesth T.C."/>
            <person name="Nybo J."/>
            <person name="Theobald S."/>
            <person name="Brandl J."/>
            <person name="Frisvad J.C."/>
            <person name="Nielsen K.F."/>
            <person name="Lyhne E.K."/>
            <person name="Kogle M.E."/>
            <person name="Kuo A."/>
            <person name="Riley R."/>
            <person name="Clum A."/>
            <person name="Nolan M."/>
            <person name="Lipzen A."/>
            <person name="Salamov A."/>
            <person name="Henrissat B."/>
            <person name="Wiebenga A."/>
            <person name="De Vries R.P."/>
            <person name="Grigoriev I.V."/>
            <person name="Mortensen U.H."/>
            <person name="Andersen M.R."/>
            <person name="Baker S.E."/>
        </authorList>
    </citation>
    <scope>NUCLEOTIDE SEQUENCE [LARGE SCALE GENOMIC DNA]</scope>
    <source>
        <strain evidence="1 2">IBT 23096</strain>
    </source>
</reference>
<comment type="caution">
    <text evidence="1">The sequence shown here is derived from an EMBL/GenBank/DDBJ whole genome shotgun (WGS) entry which is preliminary data.</text>
</comment>
<name>A0A2I2FY12_9EURO</name>
<evidence type="ECO:0000313" key="1">
    <source>
        <dbReference type="EMBL" id="PLB45520.1"/>
    </source>
</evidence>
<sequence>MAARRNQATTTSQAELRTQVCIIFLVPTWTFPRDIETANPTHPARSAGPAKDLQAQGALQNKVVVDSLMAHSASKLGHQRFAIRRDGCGGSAPQIVNVCPMLAVSRICAAAVLQFAKEDKESPKRPGVHGIDVNRIGCRSLIPLLSYGAATPGRQATAYLPSGGPNEQDRARNRHILKRGHPGAPVASPDTRVVEPVKRRTWAEMLGPLANCTGAHAAPGAIHHDFLRQGLEVGWKETKAAIWDTAVERWAVEIFDVFSELHQQLGSREPLIFGPREVTASAATGLDGIE</sequence>
<dbReference type="Proteomes" id="UP000234275">
    <property type="component" value="Unassembled WGS sequence"/>
</dbReference>
<dbReference type="AlphaFoldDB" id="A0A2I2FY12"/>
<accession>A0A2I2FY12</accession>
<dbReference type="GeneID" id="36550682"/>
<organism evidence="1 2">
    <name type="scientific">Aspergillus steynii IBT 23096</name>
    <dbReference type="NCBI Taxonomy" id="1392250"/>
    <lineage>
        <taxon>Eukaryota</taxon>
        <taxon>Fungi</taxon>
        <taxon>Dikarya</taxon>
        <taxon>Ascomycota</taxon>
        <taxon>Pezizomycotina</taxon>
        <taxon>Eurotiomycetes</taxon>
        <taxon>Eurotiomycetidae</taxon>
        <taxon>Eurotiales</taxon>
        <taxon>Aspergillaceae</taxon>
        <taxon>Aspergillus</taxon>
        <taxon>Aspergillus subgen. Circumdati</taxon>
    </lineage>
</organism>
<gene>
    <name evidence="1" type="ORF">P170DRAFT_245696</name>
</gene>
<protein>
    <submittedName>
        <fullName evidence="1">Uncharacterized protein</fullName>
    </submittedName>
</protein>
<proteinExistence type="predicted"/>
<keyword evidence="2" id="KW-1185">Reference proteome</keyword>